<reference evidence="1" key="1">
    <citation type="journal article" date="2019" name="bioRxiv">
        <title>The Genome of the Zebra Mussel, Dreissena polymorpha: A Resource for Invasive Species Research.</title>
        <authorList>
            <person name="McCartney M.A."/>
            <person name="Auch B."/>
            <person name="Kono T."/>
            <person name="Mallez S."/>
            <person name="Zhang Y."/>
            <person name="Obille A."/>
            <person name="Becker A."/>
            <person name="Abrahante J.E."/>
            <person name="Garbe J."/>
            <person name="Badalamenti J.P."/>
            <person name="Herman A."/>
            <person name="Mangelson H."/>
            <person name="Liachko I."/>
            <person name="Sullivan S."/>
            <person name="Sone E.D."/>
            <person name="Koren S."/>
            <person name="Silverstein K.A.T."/>
            <person name="Beckman K.B."/>
            <person name="Gohl D.M."/>
        </authorList>
    </citation>
    <scope>NUCLEOTIDE SEQUENCE</scope>
    <source>
        <strain evidence="1">Duluth1</strain>
        <tissue evidence="1">Whole animal</tissue>
    </source>
</reference>
<reference evidence="1" key="2">
    <citation type="submission" date="2020-11" db="EMBL/GenBank/DDBJ databases">
        <authorList>
            <person name="McCartney M.A."/>
            <person name="Auch B."/>
            <person name="Kono T."/>
            <person name="Mallez S."/>
            <person name="Becker A."/>
            <person name="Gohl D.M."/>
            <person name="Silverstein K.A.T."/>
            <person name="Koren S."/>
            <person name="Bechman K.B."/>
            <person name="Herman A."/>
            <person name="Abrahante J.E."/>
            <person name="Garbe J."/>
        </authorList>
    </citation>
    <scope>NUCLEOTIDE SEQUENCE</scope>
    <source>
        <strain evidence="1">Duluth1</strain>
        <tissue evidence="1">Whole animal</tissue>
    </source>
</reference>
<organism evidence="1 2">
    <name type="scientific">Dreissena polymorpha</name>
    <name type="common">Zebra mussel</name>
    <name type="synonym">Mytilus polymorpha</name>
    <dbReference type="NCBI Taxonomy" id="45954"/>
    <lineage>
        <taxon>Eukaryota</taxon>
        <taxon>Metazoa</taxon>
        <taxon>Spiralia</taxon>
        <taxon>Lophotrochozoa</taxon>
        <taxon>Mollusca</taxon>
        <taxon>Bivalvia</taxon>
        <taxon>Autobranchia</taxon>
        <taxon>Heteroconchia</taxon>
        <taxon>Euheterodonta</taxon>
        <taxon>Imparidentia</taxon>
        <taxon>Neoheterodontei</taxon>
        <taxon>Myida</taxon>
        <taxon>Dreissenoidea</taxon>
        <taxon>Dreissenidae</taxon>
        <taxon>Dreissena</taxon>
    </lineage>
</organism>
<sequence>MGLLCESGPYDISEQCSSDMGLKCESGQSLPYDISEQSSSRYGLKVGKVGLMIYLNRVAPVKGLLCESGQSGPYVFMIYQDSVAPDMGLCESGQSGPYDISEQCSSRYGLVV</sequence>
<protein>
    <submittedName>
        <fullName evidence="1">Uncharacterized protein</fullName>
    </submittedName>
</protein>
<gene>
    <name evidence="1" type="ORF">DPMN_010892</name>
</gene>
<accession>A0A9D4N404</accession>
<name>A0A9D4N404_DREPO</name>
<evidence type="ECO:0000313" key="2">
    <source>
        <dbReference type="Proteomes" id="UP000828390"/>
    </source>
</evidence>
<dbReference type="Proteomes" id="UP000828390">
    <property type="component" value="Unassembled WGS sequence"/>
</dbReference>
<keyword evidence="2" id="KW-1185">Reference proteome</keyword>
<dbReference type="EMBL" id="JAIWYP010000001">
    <property type="protein sequence ID" value="KAH3886879.1"/>
    <property type="molecule type" value="Genomic_DNA"/>
</dbReference>
<comment type="caution">
    <text evidence="1">The sequence shown here is derived from an EMBL/GenBank/DDBJ whole genome shotgun (WGS) entry which is preliminary data.</text>
</comment>
<proteinExistence type="predicted"/>
<dbReference type="AlphaFoldDB" id="A0A9D4N404"/>
<evidence type="ECO:0000313" key="1">
    <source>
        <dbReference type="EMBL" id="KAH3886879.1"/>
    </source>
</evidence>